<feature type="transmembrane region" description="Helical" evidence="11">
    <location>
        <begin position="21"/>
        <end position="43"/>
    </location>
</feature>
<evidence type="ECO:0000256" key="5">
    <source>
        <dbReference type="ARBA" id="ARBA00022597"/>
    </source>
</evidence>
<gene>
    <name evidence="13" type="ORF">HZT40_00800</name>
</gene>
<feature type="transmembrane region" description="Helical" evidence="11">
    <location>
        <begin position="94"/>
        <end position="127"/>
    </location>
</feature>
<dbReference type="Proteomes" id="UP000510621">
    <property type="component" value="Chromosome"/>
</dbReference>
<dbReference type="GO" id="GO:0015774">
    <property type="term" value="P:polysaccharide transport"/>
    <property type="evidence" value="ECO:0007669"/>
    <property type="project" value="UniProtKB-KW"/>
</dbReference>
<keyword evidence="14" id="KW-1185">Reference proteome</keyword>
<reference evidence="13" key="1">
    <citation type="submission" date="2020-06" db="EMBL/GenBank/DDBJ databases">
        <title>Analysis procedures for assessing recovery of high quality, complete, closed genomes from Nanopore long read metagenome sequencing.</title>
        <authorList>
            <person name="Bessarab I."/>
            <person name="Arumugam K."/>
            <person name="Haryono M."/>
            <person name="Liu X."/>
            <person name="Roy S."/>
            <person name="Zuniga-Montanez R.E."/>
            <person name="Qiu G."/>
            <person name="Drautz-Moses D.I."/>
            <person name="Law Y.Y."/>
            <person name="Wuertz S."/>
            <person name="Lauro F.M."/>
            <person name="Huson D.H."/>
            <person name="Williams R.B."/>
        </authorList>
    </citation>
    <scope>NUCLEOTIDE SEQUENCE [LARGE SCALE GENOMIC DNA]</scope>
    <source>
        <strain evidence="13">SSD2</strain>
    </source>
</reference>
<evidence type="ECO:0000256" key="10">
    <source>
        <dbReference type="ARBA" id="ARBA00023136"/>
    </source>
</evidence>
<keyword evidence="4 11" id="KW-1003">Cell membrane</keyword>
<feature type="transmembrane region" description="Helical" evidence="11">
    <location>
        <begin position="147"/>
        <end position="167"/>
    </location>
</feature>
<feature type="transmembrane region" description="Helical" evidence="11">
    <location>
        <begin position="228"/>
        <end position="246"/>
    </location>
</feature>
<comment type="subcellular location">
    <subcellularLocation>
        <location evidence="11">Cell inner membrane</location>
        <topology evidence="11">Multi-pass membrane protein</topology>
    </subcellularLocation>
    <subcellularLocation>
        <location evidence="1">Cell membrane</location>
        <topology evidence="1">Multi-pass membrane protein</topology>
    </subcellularLocation>
</comment>
<evidence type="ECO:0000256" key="3">
    <source>
        <dbReference type="ARBA" id="ARBA00022448"/>
    </source>
</evidence>
<sequence length="257" mass="28737">MNAANLTLVWRLLRQDLRERYVGAALGVFWLLAQPLFMLLVYALVFGEILQFRLGVAEGSGQFAVWLFAGLSMFNALAEVLVRAPSILCERRELLLNTLLPAVLLPLLPVGSSLVLELLSVGLLLLWLCLQGLCHWQAIIFYPPFLMLRVAFSLAFAYALAVLGVFLRDLRQMMQPLLTVLLLVSPIVYPLSAAPERFHAWFAWNPLAQLAQGYRAVLLDGAFPWESFTGLAALAGILLVGALWLFQRLLTRARYVL</sequence>
<dbReference type="InterPro" id="IPR047817">
    <property type="entry name" value="ABC2_TM_bact-type"/>
</dbReference>
<evidence type="ECO:0000256" key="11">
    <source>
        <dbReference type="RuleBase" id="RU361157"/>
    </source>
</evidence>
<name>A0A7L6AMP6_9GAMM</name>
<dbReference type="KEGG" id="this:HZT40_00800"/>
<evidence type="ECO:0000256" key="6">
    <source>
        <dbReference type="ARBA" id="ARBA00022692"/>
    </source>
</evidence>
<proteinExistence type="inferred from homology"/>
<keyword evidence="3 11" id="KW-0813">Transport</keyword>
<dbReference type="Pfam" id="PF01061">
    <property type="entry name" value="ABC2_membrane"/>
    <property type="match status" value="1"/>
</dbReference>
<dbReference type="GO" id="GO:0140359">
    <property type="term" value="F:ABC-type transporter activity"/>
    <property type="evidence" value="ECO:0007669"/>
    <property type="project" value="InterPro"/>
</dbReference>
<dbReference type="InterPro" id="IPR000412">
    <property type="entry name" value="ABC_2_transport"/>
</dbReference>
<dbReference type="EMBL" id="CP059265">
    <property type="protein sequence ID" value="QLQ30392.1"/>
    <property type="molecule type" value="Genomic_DNA"/>
</dbReference>
<dbReference type="PROSITE" id="PS51012">
    <property type="entry name" value="ABC_TM2"/>
    <property type="match status" value="1"/>
</dbReference>
<keyword evidence="10 11" id="KW-0472">Membrane</keyword>
<keyword evidence="8 11" id="KW-1133">Transmembrane helix</keyword>
<dbReference type="AlphaFoldDB" id="A0A7L6AMP6"/>
<evidence type="ECO:0000256" key="1">
    <source>
        <dbReference type="ARBA" id="ARBA00004651"/>
    </source>
</evidence>
<dbReference type="PANTHER" id="PTHR30413">
    <property type="entry name" value="INNER MEMBRANE TRANSPORT PERMEASE"/>
    <property type="match status" value="1"/>
</dbReference>
<evidence type="ECO:0000313" key="14">
    <source>
        <dbReference type="Proteomes" id="UP000510621"/>
    </source>
</evidence>
<evidence type="ECO:0000256" key="8">
    <source>
        <dbReference type="ARBA" id="ARBA00022989"/>
    </source>
</evidence>
<dbReference type="PANTHER" id="PTHR30413:SF10">
    <property type="entry name" value="CAPSULE POLYSACCHARIDE EXPORT INNER-MEMBRANE PROTEIN CTRC"/>
    <property type="match status" value="1"/>
</dbReference>
<keyword evidence="6 11" id="KW-0812">Transmembrane</keyword>
<keyword evidence="9" id="KW-0625">Polysaccharide transport</keyword>
<keyword evidence="7" id="KW-0972">Capsule biogenesis/degradation</keyword>
<feature type="transmembrane region" description="Helical" evidence="11">
    <location>
        <begin position="63"/>
        <end position="82"/>
    </location>
</feature>
<feature type="transmembrane region" description="Helical" evidence="11">
    <location>
        <begin position="174"/>
        <end position="192"/>
    </location>
</feature>
<dbReference type="GO" id="GO:0043190">
    <property type="term" value="C:ATP-binding cassette (ABC) transporter complex"/>
    <property type="evidence" value="ECO:0007669"/>
    <property type="project" value="InterPro"/>
</dbReference>
<protein>
    <recommendedName>
        <fullName evidence="11">Transport permease protein</fullName>
    </recommendedName>
</protein>
<evidence type="ECO:0000256" key="4">
    <source>
        <dbReference type="ARBA" id="ARBA00022475"/>
    </source>
</evidence>
<dbReference type="PRINTS" id="PR00164">
    <property type="entry name" value="ABC2TRNSPORT"/>
</dbReference>
<keyword evidence="5" id="KW-0762">Sugar transport</keyword>
<feature type="domain" description="ABC transmembrane type-2" evidence="12">
    <location>
        <begin position="26"/>
        <end position="249"/>
    </location>
</feature>
<dbReference type="InterPro" id="IPR013525">
    <property type="entry name" value="ABC2_TM"/>
</dbReference>
<comment type="similarity">
    <text evidence="2 11">Belongs to the ABC-2 integral membrane protein family.</text>
</comment>
<organism evidence="13 14">
    <name type="scientific">Candidatus Thiothrix singaporensis</name>
    <dbReference type="NCBI Taxonomy" id="2799669"/>
    <lineage>
        <taxon>Bacteria</taxon>
        <taxon>Pseudomonadati</taxon>
        <taxon>Pseudomonadota</taxon>
        <taxon>Gammaproteobacteria</taxon>
        <taxon>Thiotrichales</taxon>
        <taxon>Thiotrichaceae</taxon>
        <taxon>Thiothrix</taxon>
    </lineage>
</organism>
<evidence type="ECO:0000256" key="2">
    <source>
        <dbReference type="ARBA" id="ARBA00007783"/>
    </source>
</evidence>
<dbReference type="PIRSF" id="PIRSF006648">
    <property type="entry name" value="DrrB"/>
    <property type="match status" value="1"/>
</dbReference>
<evidence type="ECO:0000313" key="13">
    <source>
        <dbReference type="EMBL" id="QLQ30392.1"/>
    </source>
</evidence>
<evidence type="ECO:0000256" key="7">
    <source>
        <dbReference type="ARBA" id="ARBA00022903"/>
    </source>
</evidence>
<accession>A0A7L6AMP6</accession>
<evidence type="ECO:0000259" key="12">
    <source>
        <dbReference type="PROSITE" id="PS51012"/>
    </source>
</evidence>
<dbReference type="GO" id="GO:0015920">
    <property type="term" value="P:lipopolysaccharide transport"/>
    <property type="evidence" value="ECO:0007669"/>
    <property type="project" value="TreeGrafter"/>
</dbReference>
<evidence type="ECO:0000256" key="9">
    <source>
        <dbReference type="ARBA" id="ARBA00023047"/>
    </source>
</evidence>